<feature type="region of interest" description="Disordered" evidence="1">
    <location>
        <begin position="135"/>
        <end position="159"/>
    </location>
</feature>
<keyword evidence="3" id="KW-1185">Reference proteome</keyword>
<gene>
    <name evidence="2" type="ORF">FB559_1416</name>
</gene>
<protein>
    <submittedName>
        <fullName evidence="2">Uncharacterized protein</fullName>
    </submittedName>
</protein>
<evidence type="ECO:0000313" key="3">
    <source>
        <dbReference type="Proteomes" id="UP000316096"/>
    </source>
</evidence>
<sequence>MTMPPVDPGPVPLVAYRDWPGLDPSGHIKVDHAQVRAIAARLTAHLEDLLSADEDLKPASSTAYGAWDAAQRFYPSVQDGHATLVDQHSRFLHAMLDMIKKLHRTAQTYDATEAELERRIAAVDKRLQVVPTTDLLQHDSSSAPPGAAVPNSLNPEGRD</sequence>
<dbReference type="Proteomes" id="UP000316096">
    <property type="component" value="Unassembled WGS sequence"/>
</dbReference>
<dbReference type="SUPFAM" id="SSF140453">
    <property type="entry name" value="EsxAB dimer-like"/>
    <property type="match status" value="1"/>
</dbReference>
<comment type="caution">
    <text evidence="2">The sequence shown here is derived from an EMBL/GenBank/DDBJ whole genome shotgun (WGS) entry which is preliminary data.</text>
</comment>
<evidence type="ECO:0000256" key="1">
    <source>
        <dbReference type="SAM" id="MobiDB-lite"/>
    </source>
</evidence>
<accession>A0A543CFQ3</accession>
<dbReference type="EMBL" id="VFOZ01000001">
    <property type="protein sequence ID" value="TQL95904.1"/>
    <property type="molecule type" value="Genomic_DNA"/>
</dbReference>
<dbReference type="Gene3D" id="1.10.287.1060">
    <property type="entry name" value="ESAT-6-like"/>
    <property type="match status" value="1"/>
</dbReference>
<name>A0A543CFQ3_9ACTN</name>
<dbReference type="AlphaFoldDB" id="A0A543CFQ3"/>
<dbReference type="InterPro" id="IPR036689">
    <property type="entry name" value="ESAT-6-like_sf"/>
</dbReference>
<evidence type="ECO:0000313" key="2">
    <source>
        <dbReference type="EMBL" id="TQL95904.1"/>
    </source>
</evidence>
<reference evidence="2 3" key="1">
    <citation type="submission" date="2019-06" db="EMBL/GenBank/DDBJ databases">
        <title>Sequencing the genomes of 1000 actinobacteria strains.</title>
        <authorList>
            <person name="Klenk H.-P."/>
        </authorList>
    </citation>
    <scope>NUCLEOTIDE SEQUENCE [LARGE SCALE GENOMIC DNA]</scope>
    <source>
        <strain evidence="2 3">DSM 102200</strain>
    </source>
</reference>
<proteinExistence type="predicted"/>
<organism evidence="2 3">
    <name type="scientific">Actinoallomurus bryophytorum</name>
    <dbReference type="NCBI Taxonomy" id="1490222"/>
    <lineage>
        <taxon>Bacteria</taxon>
        <taxon>Bacillati</taxon>
        <taxon>Actinomycetota</taxon>
        <taxon>Actinomycetes</taxon>
        <taxon>Streptosporangiales</taxon>
        <taxon>Thermomonosporaceae</taxon>
        <taxon>Actinoallomurus</taxon>
    </lineage>
</organism>